<dbReference type="InterPro" id="IPR000504">
    <property type="entry name" value="RRM_dom"/>
</dbReference>
<evidence type="ECO:0008006" key="9">
    <source>
        <dbReference type="Google" id="ProtNLM"/>
    </source>
</evidence>
<dbReference type="GO" id="GO:0005634">
    <property type="term" value="C:nucleus"/>
    <property type="evidence" value="ECO:0007669"/>
    <property type="project" value="TreeGrafter"/>
</dbReference>
<dbReference type="SMART" id="SM00648">
    <property type="entry name" value="SWAP"/>
    <property type="match status" value="1"/>
</dbReference>
<feature type="compositionally biased region" description="Acidic residues" evidence="3">
    <location>
        <begin position="624"/>
        <end position="651"/>
    </location>
</feature>
<dbReference type="AlphaFoldDB" id="A0A0W4ZBQ2"/>
<evidence type="ECO:0000259" key="6">
    <source>
        <dbReference type="PROSITE" id="PS51391"/>
    </source>
</evidence>
<dbReference type="Gene3D" id="3.30.70.330">
    <property type="match status" value="1"/>
</dbReference>
<dbReference type="PROSITE" id="PS51391">
    <property type="entry name" value="CID"/>
    <property type="match status" value="1"/>
</dbReference>
<dbReference type="Proteomes" id="UP000054454">
    <property type="component" value="Unassembled WGS sequence"/>
</dbReference>
<dbReference type="Pfam" id="PF00076">
    <property type="entry name" value="RRM_1"/>
    <property type="match status" value="1"/>
</dbReference>
<dbReference type="Gene3D" id="1.25.40.90">
    <property type="match status" value="1"/>
</dbReference>
<feature type="region of interest" description="Disordered" evidence="3">
    <location>
        <begin position="35"/>
        <end position="54"/>
    </location>
</feature>
<dbReference type="GO" id="GO:0006396">
    <property type="term" value="P:RNA processing"/>
    <property type="evidence" value="ECO:0007669"/>
    <property type="project" value="InterPro"/>
</dbReference>
<proteinExistence type="predicted"/>
<organism evidence="7 8">
    <name type="scientific">Pneumocystis carinii (strain B80)</name>
    <name type="common">Rat pneumocystis pneumonia agent</name>
    <name type="synonym">Pneumocystis carinii f. sp. carinii</name>
    <dbReference type="NCBI Taxonomy" id="1408658"/>
    <lineage>
        <taxon>Eukaryota</taxon>
        <taxon>Fungi</taxon>
        <taxon>Dikarya</taxon>
        <taxon>Ascomycota</taxon>
        <taxon>Taphrinomycotina</taxon>
        <taxon>Pneumocystomycetes</taxon>
        <taxon>Pneumocystaceae</taxon>
        <taxon>Pneumocystis</taxon>
    </lineage>
</organism>
<name>A0A0W4ZBQ2_PNEC8</name>
<evidence type="ECO:0000259" key="5">
    <source>
        <dbReference type="PROSITE" id="PS50128"/>
    </source>
</evidence>
<gene>
    <name evidence="7" type="ORF">T552_03313</name>
</gene>
<feature type="domain" description="CID" evidence="6">
    <location>
        <begin position="400"/>
        <end position="545"/>
    </location>
</feature>
<dbReference type="PANTHER" id="PTHR23140">
    <property type="entry name" value="RNA PROCESSING PROTEIN LD23810P"/>
    <property type="match status" value="1"/>
</dbReference>
<evidence type="ECO:0000313" key="7">
    <source>
        <dbReference type="EMBL" id="KTW25701.1"/>
    </source>
</evidence>
<protein>
    <recommendedName>
        <fullName evidence="9">U2 snRNP-associated SURP motif-containing protein</fullName>
    </recommendedName>
</protein>
<dbReference type="InterPro" id="IPR000061">
    <property type="entry name" value="Surp"/>
</dbReference>
<dbReference type="InterPro" id="IPR051485">
    <property type="entry name" value="SR-CTD_assoc_factor"/>
</dbReference>
<dbReference type="PANTHER" id="PTHR23140:SF0">
    <property type="entry name" value="U2 SNRNP-ASSOCIATED SURP MOTIF-CONTAINING PROTEIN"/>
    <property type="match status" value="1"/>
</dbReference>
<dbReference type="GO" id="GO:0003723">
    <property type="term" value="F:RNA binding"/>
    <property type="evidence" value="ECO:0007669"/>
    <property type="project" value="UniProtKB-UniRule"/>
</dbReference>
<reference evidence="8" key="1">
    <citation type="journal article" date="2016" name="Nat. Commun.">
        <title>Genome analysis of three Pneumocystis species reveals adaptation mechanisms to life exclusively in mammalian hosts.</title>
        <authorList>
            <person name="Ma L."/>
            <person name="Chen Z."/>
            <person name="Huang D.W."/>
            <person name="Kutty G."/>
            <person name="Ishihara M."/>
            <person name="Wang H."/>
            <person name="Abouelleil A."/>
            <person name="Bishop L."/>
            <person name="Davey E."/>
            <person name="Deng R."/>
            <person name="Deng X."/>
            <person name="Fan L."/>
            <person name="Fantoni G."/>
            <person name="Fitzgerald M."/>
            <person name="Gogineni E."/>
            <person name="Goldberg J.M."/>
            <person name="Handley G."/>
            <person name="Hu X."/>
            <person name="Huber C."/>
            <person name="Jiao X."/>
            <person name="Jones K."/>
            <person name="Levin J.Z."/>
            <person name="Liu Y."/>
            <person name="Macdonald P."/>
            <person name="Melnikov A."/>
            <person name="Raley C."/>
            <person name="Sassi M."/>
            <person name="Sherman B.T."/>
            <person name="Song X."/>
            <person name="Sykes S."/>
            <person name="Tran B."/>
            <person name="Walsh L."/>
            <person name="Xia Y."/>
            <person name="Yang J."/>
            <person name="Young S."/>
            <person name="Zeng Q."/>
            <person name="Zheng X."/>
            <person name="Stephens R."/>
            <person name="Nusbaum C."/>
            <person name="Birren B.W."/>
            <person name="Azadi P."/>
            <person name="Lempicki R.A."/>
            <person name="Cuomo C.A."/>
            <person name="Kovacs J.A."/>
        </authorList>
    </citation>
    <scope>NUCLEOTIDE SEQUENCE [LARGE SCALE GENOMIC DNA]</scope>
    <source>
        <strain evidence="8">B80</strain>
    </source>
</reference>
<feature type="domain" description="RRM" evidence="4">
    <location>
        <begin position="155"/>
        <end position="237"/>
    </location>
</feature>
<dbReference type="InterPro" id="IPR035979">
    <property type="entry name" value="RBD_domain_sf"/>
</dbReference>
<dbReference type="Pfam" id="PF04818">
    <property type="entry name" value="CID"/>
    <property type="match status" value="1"/>
</dbReference>
<dbReference type="GeneID" id="28938024"/>
<dbReference type="CDD" id="cd00590">
    <property type="entry name" value="RRM_SF"/>
    <property type="match status" value="1"/>
</dbReference>
<feature type="region of interest" description="Disordered" evidence="3">
    <location>
        <begin position="603"/>
        <end position="668"/>
    </location>
</feature>
<dbReference type="EMBL" id="LFVZ01000016">
    <property type="protein sequence ID" value="KTW25701.1"/>
    <property type="molecule type" value="Genomic_DNA"/>
</dbReference>
<dbReference type="Gene3D" id="1.10.10.790">
    <property type="entry name" value="Surp module"/>
    <property type="match status" value="1"/>
</dbReference>
<evidence type="ECO:0000259" key="4">
    <source>
        <dbReference type="PROSITE" id="PS50102"/>
    </source>
</evidence>
<feature type="region of interest" description="Disordered" evidence="3">
    <location>
        <begin position="746"/>
        <end position="770"/>
    </location>
</feature>
<sequence>MARPLQLPYGLTSFKEGSLRAIDQEKIAAFERATPKKTAYDKAREEANAKKKREEEETRVIYEDFVRSFDDGSGEYNIKSLSPNATRGISCSKRHFAESSSNTEAGLSRKRNLDNFLEEIKSNQQKEILRIARTTNTGIFSIEKREDCFDSSHPRSLHLTSLPPSTTQQSLSTLLLPYGKITSINILPSKSTDDQFKKGVSAFVTFEDSKNAEKAKSNIDGTYLGEGWRVKAVWGKELKSFTYVDSHKTKLPFDAKQGIIGFNRAPPPGGVTNGRFNPLSMLNRIEVVVSKPKELKLLRRIHRVIEKVVEYGVEFEAFLMKREYDNPDYEFLFDSTTSEHVYYRWKLFSLLNGDFPYKWSKEPFQMFTNEAWWIPPENVDDGDDEFTDDVFEKRKQMAYLGSVPRSHFDWLLREISYRRGNIARAMSFAIEHANAADEIVEILISSLIQPHVPISIKIARLYLVSDILHNSSIAIPNVWKYRQLLEQNLGVVFKHFSEIYKSFDGRIKADNFRRQIVNITSAWESWIVFGQGVLENFLEIFLGKKEKLESDEDFGSNDSKFNKSSEIVKSNFVRSGWRRITDNITDDCLNIDYGLSTQETENIMKKDNLDSQKKDDTNKNLDGEPMENLDGEPMENLDGEPMENLDGEPMENLDGKPMENLDGKPIEDLDDRSIESINKKSFAMNDYNIAKNASEEKSLFSENSQIRSIKFDFSKGKGQITTLKPLNSFNNFQDKNLDNFSLLKTQSSDSSRHFPKRMKASDGFGDYNLK</sequence>
<dbReference type="InterPro" id="IPR012677">
    <property type="entry name" value="Nucleotide-bd_a/b_plait_sf"/>
</dbReference>
<dbReference type="Pfam" id="PF01805">
    <property type="entry name" value="Surp"/>
    <property type="match status" value="1"/>
</dbReference>
<feature type="compositionally biased region" description="Basic and acidic residues" evidence="3">
    <location>
        <begin position="653"/>
        <end position="668"/>
    </location>
</feature>
<dbReference type="InterPro" id="IPR035967">
    <property type="entry name" value="SWAP/Surp_sf"/>
</dbReference>
<dbReference type="SMART" id="SM00360">
    <property type="entry name" value="RRM"/>
    <property type="match status" value="1"/>
</dbReference>
<evidence type="ECO:0000313" key="8">
    <source>
        <dbReference type="Proteomes" id="UP000054454"/>
    </source>
</evidence>
<feature type="compositionally biased region" description="Basic and acidic residues" evidence="3">
    <location>
        <begin position="603"/>
        <end position="622"/>
    </location>
</feature>
<evidence type="ECO:0000256" key="3">
    <source>
        <dbReference type="SAM" id="MobiDB-lite"/>
    </source>
</evidence>
<comment type="caution">
    <text evidence="7">The sequence shown here is derived from an EMBL/GenBank/DDBJ whole genome shotgun (WGS) entry which is preliminary data.</text>
</comment>
<keyword evidence="1 2" id="KW-0694">RNA-binding</keyword>
<dbReference type="SUPFAM" id="SSF48464">
    <property type="entry name" value="ENTH/VHS domain"/>
    <property type="match status" value="1"/>
</dbReference>
<dbReference type="SMART" id="SM00582">
    <property type="entry name" value="RPR"/>
    <property type="match status" value="1"/>
</dbReference>
<accession>A0A0W4ZBQ2</accession>
<dbReference type="PROSITE" id="PS50128">
    <property type="entry name" value="SURP"/>
    <property type="match status" value="1"/>
</dbReference>
<feature type="domain" description="SURP motif" evidence="5">
    <location>
        <begin position="300"/>
        <end position="343"/>
    </location>
</feature>
<dbReference type="InterPro" id="IPR006569">
    <property type="entry name" value="CID_dom"/>
</dbReference>
<dbReference type="SUPFAM" id="SSF54928">
    <property type="entry name" value="RNA-binding domain, RBD"/>
    <property type="match status" value="1"/>
</dbReference>
<dbReference type="RefSeq" id="XP_018224310.1">
    <property type="nucleotide sequence ID" value="XM_018371821.1"/>
</dbReference>
<evidence type="ECO:0000256" key="2">
    <source>
        <dbReference type="PROSITE-ProRule" id="PRU00176"/>
    </source>
</evidence>
<dbReference type="VEuPathDB" id="FungiDB:T552_03313"/>
<dbReference type="SUPFAM" id="SSF109905">
    <property type="entry name" value="Surp module (SWAP domain)"/>
    <property type="match status" value="1"/>
</dbReference>
<dbReference type="OrthoDB" id="377209at2759"/>
<keyword evidence="8" id="KW-1185">Reference proteome</keyword>
<dbReference type="InterPro" id="IPR008942">
    <property type="entry name" value="ENTH_VHS"/>
</dbReference>
<evidence type="ECO:0000256" key="1">
    <source>
        <dbReference type="ARBA" id="ARBA00022884"/>
    </source>
</evidence>
<feature type="compositionally biased region" description="Basic and acidic residues" evidence="3">
    <location>
        <begin position="38"/>
        <end position="54"/>
    </location>
</feature>
<dbReference type="PROSITE" id="PS50102">
    <property type="entry name" value="RRM"/>
    <property type="match status" value="1"/>
</dbReference>